<feature type="topological domain" description="Cytoplasmic" evidence="7">
    <location>
        <begin position="32"/>
        <end position="290"/>
    </location>
</feature>
<dbReference type="Gene3D" id="1.10.287.110">
    <property type="entry name" value="DnaJ domain"/>
    <property type="match status" value="1"/>
</dbReference>
<dbReference type="Proteomes" id="UP000253872">
    <property type="component" value="Unassembled WGS sequence"/>
</dbReference>
<dbReference type="Proteomes" id="UP000253950">
    <property type="component" value="Unassembled WGS sequence"/>
</dbReference>
<dbReference type="PROSITE" id="PS50076">
    <property type="entry name" value="DNAJ_2"/>
    <property type="match status" value="1"/>
</dbReference>
<dbReference type="InterPro" id="IPR036869">
    <property type="entry name" value="J_dom_sf"/>
</dbReference>
<evidence type="ECO:0000256" key="2">
    <source>
        <dbReference type="ARBA" id="ARBA00022519"/>
    </source>
</evidence>
<dbReference type="Gene3D" id="1.10.3680.10">
    <property type="entry name" value="TerB-like"/>
    <property type="match status" value="1"/>
</dbReference>
<dbReference type="PANTHER" id="PTHR24074">
    <property type="entry name" value="CO-CHAPERONE PROTEIN DJLA"/>
    <property type="match status" value="1"/>
</dbReference>
<keyword evidence="4 7" id="KW-1133">Transmembrane helix</keyword>
<comment type="subcellular location">
    <subcellularLocation>
        <location evidence="7">Cell inner membrane</location>
        <topology evidence="7">Single-pass type III membrane protein</topology>
    </subcellularLocation>
</comment>
<keyword evidence="2 7" id="KW-0997">Cell inner membrane</keyword>
<comment type="function">
    <text evidence="7">Regulatory DnaK co-chaperone. Direct interaction between DnaK and DjlA is needed for the induction of the wcaABCDE operon, involved in the synthesis of a colanic acid polysaccharide capsule, possibly through activation of the RcsB/RcsC phosphotransfer signaling pathway. The colanic acid capsule may help the bacterium survive conditions outside the host.</text>
</comment>
<dbReference type="GO" id="GO:0005886">
    <property type="term" value="C:plasma membrane"/>
    <property type="evidence" value="ECO:0007669"/>
    <property type="project" value="UniProtKB-SubCell"/>
</dbReference>
<dbReference type="InterPro" id="IPR023749">
    <property type="entry name" value="DjlA"/>
</dbReference>
<dbReference type="Pfam" id="PF05099">
    <property type="entry name" value="TerB"/>
    <property type="match status" value="1"/>
</dbReference>
<dbReference type="InterPro" id="IPR007791">
    <property type="entry name" value="DjlA_N"/>
</dbReference>
<dbReference type="PRINTS" id="PR00625">
    <property type="entry name" value="JDOMAIN"/>
</dbReference>
<evidence type="ECO:0000256" key="3">
    <source>
        <dbReference type="ARBA" id="ARBA00022692"/>
    </source>
</evidence>
<feature type="topological domain" description="Periplasmic" evidence="7">
    <location>
        <begin position="1"/>
        <end position="6"/>
    </location>
</feature>
<keyword evidence="6 7" id="KW-0143">Chaperone</keyword>
<name>A0A369YGN9_9PAST</name>
<gene>
    <name evidence="7" type="primary">djlA</name>
    <name evidence="11" type="ORF">DPV84_04145</name>
    <name evidence="10" type="ORF">DPV93_06085</name>
</gene>
<proteinExistence type="inferred from homology"/>
<feature type="domain" description="J" evidence="9">
    <location>
        <begin position="224"/>
        <end position="290"/>
    </location>
</feature>
<evidence type="ECO:0000313" key="10">
    <source>
        <dbReference type="EMBL" id="RDE71895.1"/>
    </source>
</evidence>
<accession>A0A369YGN9</accession>
<dbReference type="FunFam" id="1.10.287.110:FF:000011">
    <property type="entry name" value="Co-chaperone protein DjlA"/>
    <property type="match status" value="1"/>
</dbReference>
<evidence type="ECO:0000256" key="7">
    <source>
        <dbReference type="HAMAP-Rule" id="MF_01153"/>
    </source>
</evidence>
<reference evidence="12 13" key="1">
    <citation type="submission" date="2018-05" db="EMBL/GenBank/DDBJ databases">
        <title>Draft Genome Sequences for a Diverse set of 7 Haemophilus Species.</title>
        <authorList>
            <person name="Nichols M."/>
            <person name="Topaz N."/>
            <person name="Wang X."/>
            <person name="Wang X."/>
            <person name="Boxrud D."/>
        </authorList>
    </citation>
    <scope>NUCLEOTIDE SEQUENCE [LARGE SCALE GENOMIC DNA]</scope>
    <source>
        <strain evidence="10 12">C2002001239</strain>
        <strain evidence="11 13">C2015005473</strain>
    </source>
</reference>
<comment type="caution">
    <text evidence="10">The sequence shown here is derived from an EMBL/GenBank/DDBJ whole genome shotgun (WGS) entry which is preliminary data.</text>
</comment>
<evidence type="ECO:0000256" key="8">
    <source>
        <dbReference type="SAM" id="Phobius"/>
    </source>
</evidence>
<dbReference type="CDD" id="cd07316">
    <property type="entry name" value="terB_like_DjlA"/>
    <property type="match status" value="1"/>
</dbReference>
<sequence>MQYIGKIVGFILGYQIFHSFFGALLGAFLGHLADKKIYELGSVSSSVFGSGLTRQSIFTQTTFAVLGHIAKAKGRVTEDDIHLARQLMARLKLDETAQKQAQKAFSLGKESSFPLRLVIQEFREACGQRVDLLRFFVEVQMQAALQDGELDANEQQILFTIAETMGISRFQFEQMIAMVMAAQQFRSGGFQYEYHQGGYQQQSQGGYYSGQNQSYSNSAPSIDAAYKVLGVSADDDQNTVKRAYRKLMNEHHPDKLAAKGLPDEMMELAKEKAQQIQAAYDLICKSKGWK</sequence>
<evidence type="ECO:0000256" key="6">
    <source>
        <dbReference type="ARBA" id="ARBA00023186"/>
    </source>
</evidence>
<dbReference type="AlphaFoldDB" id="A0A369YGN9"/>
<evidence type="ECO:0000313" key="11">
    <source>
        <dbReference type="EMBL" id="RDF12259.1"/>
    </source>
</evidence>
<dbReference type="CDD" id="cd06257">
    <property type="entry name" value="DnaJ"/>
    <property type="match status" value="1"/>
</dbReference>
<dbReference type="InterPro" id="IPR001623">
    <property type="entry name" value="DnaJ_domain"/>
</dbReference>
<comment type="subunit">
    <text evidence="7">Homodimer.</text>
</comment>
<feature type="transmembrane region" description="Helical" evidence="8">
    <location>
        <begin position="7"/>
        <end position="29"/>
    </location>
</feature>
<dbReference type="EMBL" id="QEPN01000004">
    <property type="protein sequence ID" value="RDE71895.1"/>
    <property type="molecule type" value="Genomic_DNA"/>
</dbReference>
<organism evidence="10 12">
    <name type="scientific">Haemophilus sputorum</name>
    <dbReference type="NCBI Taxonomy" id="1078480"/>
    <lineage>
        <taxon>Bacteria</taxon>
        <taxon>Pseudomonadati</taxon>
        <taxon>Pseudomonadota</taxon>
        <taxon>Gammaproteobacteria</taxon>
        <taxon>Pasteurellales</taxon>
        <taxon>Pasteurellaceae</taxon>
        <taxon>Haemophilus</taxon>
    </lineage>
</organism>
<evidence type="ECO:0000259" key="9">
    <source>
        <dbReference type="PROSITE" id="PS50076"/>
    </source>
</evidence>
<dbReference type="SUPFAM" id="SSF46565">
    <property type="entry name" value="Chaperone J-domain"/>
    <property type="match status" value="1"/>
</dbReference>
<dbReference type="GO" id="GO:0051087">
    <property type="term" value="F:protein-folding chaperone binding"/>
    <property type="evidence" value="ECO:0007669"/>
    <property type="project" value="InterPro"/>
</dbReference>
<keyword evidence="1 7" id="KW-1003">Cell membrane</keyword>
<dbReference type="Pfam" id="PF00226">
    <property type="entry name" value="DnaJ"/>
    <property type="match status" value="1"/>
</dbReference>
<dbReference type="STRING" id="1035839.GCA_000238795_00978"/>
<protein>
    <recommendedName>
        <fullName evidence="7">Co-chaperone protein DjlA</fullName>
    </recommendedName>
</protein>
<evidence type="ECO:0000256" key="4">
    <source>
        <dbReference type="ARBA" id="ARBA00022989"/>
    </source>
</evidence>
<dbReference type="InterPro" id="IPR029024">
    <property type="entry name" value="TerB-like"/>
</dbReference>
<evidence type="ECO:0000256" key="5">
    <source>
        <dbReference type="ARBA" id="ARBA00023136"/>
    </source>
</evidence>
<keyword evidence="3 7" id="KW-0812">Transmembrane</keyword>
<dbReference type="HAMAP" id="MF_01153">
    <property type="entry name" value="DjlA"/>
    <property type="match status" value="1"/>
</dbReference>
<keyword evidence="13" id="KW-1185">Reference proteome</keyword>
<dbReference type="NCBIfam" id="NF006948">
    <property type="entry name" value="PRK09430.1"/>
    <property type="match status" value="1"/>
</dbReference>
<dbReference type="InterPro" id="IPR050817">
    <property type="entry name" value="DjlA_DnaK_co-chaperone"/>
</dbReference>
<evidence type="ECO:0000313" key="12">
    <source>
        <dbReference type="Proteomes" id="UP000253872"/>
    </source>
</evidence>
<evidence type="ECO:0000256" key="1">
    <source>
        <dbReference type="ARBA" id="ARBA00022475"/>
    </source>
</evidence>
<dbReference type="RefSeq" id="WP_007523104.1">
    <property type="nucleotide sequence ID" value="NZ_JANFLW010000007.1"/>
</dbReference>
<comment type="domain">
    <text evidence="7">The transmembrane domain is a dimerization domain.</text>
</comment>
<keyword evidence="5 7" id="KW-0472">Membrane</keyword>
<dbReference type="SMART" id="SM00271">
    <property type="entry name" value="DnaJ"/>
    <property type="match status" value="1"/>
</dbReference>
<evidence type="ECO:0000313" key="13">
    <source>
        <dbReference type="Proteomes" id="UP000253950"/>
    </source>
</evidence>
<dbReference type="EMBL" id="QEQG01000003">
    <property type="protein sequence ID" value="RDF12259.1"/>
    <property type="molecule type" value="Genomic_DNA"/>
</dbReference>